<dbReference type="PROSITE" id="PS50102">
    <property type="entry name" value="RRM"/>
    <property type="match status" value="1"/>
</dbReference>
<dbReference type="InterPro" id="IPR035979">
    <property type="entry name" value="RBD_domain_sf"/>
</dbReference>
<dbReference type="AlphaFoldDB" id="A0A0A1P0X6"/>
<dbReference type="Gene3D" id="3.30.70.330">
    <property type="match status" value="1"/>
</dbReference>
<dbReference type="VEuPathDB" id="FungiDB:BCV72DRAFT_171512"/>
<dbReference type="InterPro" id="IPR012677">
    <property type="entry name" value="Nucleotide-bd_a/b_plait_sf"/>
</dbReference>
<dbReference type="EMBL" id="KV921591">
    <property type="protein sequence ID" value="ORE12884.1"/>
    <property type="molecule type" value="Genomic_DNA"/>
</dbReference>
<dbReference type="Proteomes" id="UP000242381">
    <property type="component" value="Unassembled WGS sequence"/>
</dbReference>
<evidence type="ECO:0000259" key="7">
    <source>
        <dbReference type="PROSITE" id="PS50102"/>
    </source>
</evidence>
<dbReference type="GO" id="GO:0003729">
    <property type="term" value="F:mRNA binding"/>
    <property type="evidence" value="ECO:0007669"/>
    <property type="project" value="TreeGrafter"/>
</dbReference>
<evidence type="ECO:0000313" key="9">
    <source>
        <dbReference type="Proteomes" id="UP000242381"/>
    </source>
</evidence>
<keyword evidence="2" id="KW-0677">Repeat</keyword>
<dbReference type="FunFam" id="3.30.70.330:FF:000039">
    <property type="entry name" value="U1 small nuclear ribonucleoprotein A"/>
    <property type="match status" value="1"/>
</dbReference>
<protein>
    <recommendedName>
        <fullName evidence="7">RRM domain-containing protein</fullName>
    </recommendedName>
</protein>
<dbReference type="CDD" id="cd12246">
    <property type="entry name" value="RRM1_U1A_like"/>
    <property type="match status" value="1"/>
</dbReference>
<gene>
    <name evidence="8" type="ORF">BCV71DRAFT_294565</name>
</gene>
<evidence type="ECO:0000256" key="3">
    <source>
        <dbReference type="ARBA" id="ARBA00022884"/>
    </source>
</evidence>
<proteinExistence type="predicted"/>
<accession>A0A0A1P0X6</accession>
<evidence type="ECO:0000256" key="5">
    <source>
        <dbReference type="PROSITE-ProRule" id="PRU00176"/>
    </source>
</evidence>
<feature type="compositionally biased region" description="Acidic residues" evidence="6">
    <location>
        <begin position="128"/>
        <end position="140"/>
    </location>
</feature>
<keyword evidence="4" id="KW-0539">Nucleus</keyword>
<dbReference type="GO" id="GO:0005730">
    <property type="term" value="C:nucleolus"/>
    <property type="evidence" value="ECO:0007669"/>
    <property type="project" value="TreeGrafter"/>
</dbReference>
<evidence type="ECO:0000256" key="1">
    <source>
        <dbReference type="ARBA" id="ARBA00004123"/>
    </source>
</evidence>
<feature type="domain" description="RRM" evidence="7">
    <location>
        <begin position="8"/>
        <end position="87"/>
    </location>
</feature>
<feature type="region of interest" description="Disordered" evidence="6">
    <location>
        <begin position="110"/>
        <end position="140"/>
    </location>
</feature>
<evidence type="ECO:0000256" key="2">
    <source>
        <dbReference type="ARBA" id="ARBA00022737"/>
    </source>
</evidence>
<dbReference type="InterPro" id="IPR051945">
    <property type="entry name" value="RRM_MRD1_RNA_proc_ribogen"/>
</dbReference>
<dbReference type="OMA" id="TYMEINA"/>
<dbReference type="Pfam" id="PF00076">
    <property type="entry name" value="RRM_1"/>
    <property type="match status" value="1"/>
</dbReference>
<keyword evidence="3 5" id="KW-0694">RNA-binding</keyword>
<dbReference type="SUPFAM" id="SSF54928">
    <property type="entry name" value="RNA-binding domain, RBD"/>
    <property type="match status" value="1"/>
</dbReference>
<dbReference type="SMART" id="SM00360">
    <property type="entry name" value="RRM"/>
    <property type="match status" value="1"/>
</dbReference>
<name>A0A0A1P0X6_RHIZD</name>
<evidence type="ECO:0000313" key="8">
    <source>
        <dbReference type="EMBL" id="ORE12884.1"/>
    </source>
</evidence>
<organism evidence="8 9">
    <name type="scientific">Rhizopus microsporus</name>
    <dbReference type="NCBI Taxonomy" id="58291"/>
    <lineage>
        <taxon>Eukaryota</taxon>
        <taxon>Fungi</taxon>
        <taxon>Fungi incertae sedis</taxon>
        <taxon>Mucoromycota</taxon>
        <taxon>Mucoromycotina</taxon>
        <taxon>Mucoromycetes</taxon>
        <taxon>Mucorales</taxon>
        <taxon>Mucorineae</taxon>
        <taxon>Rhizopodaceae</taxon>
        <taxon>Rhizopus</taxon>
    </lineage>
</organism>
<dbReference type="PANTHER" id="PTHR48039:SF5">
    <property type="entry name" value="RNA-BINDING PROTEIN 28"/>
    <property type="match status" value="1"/>
</dbReference>
<evidence type="ECO:0000256" key="4">
    <source>
        <dbReference type="ARBA" id="ARBA00023242"/>
    </source>
</evidence>
<comment type="subcellular location">
    <subcellularLocation>
        <location evidence="1">Nucleus</location>
    </subcellularLocation>
</comment>
<sequence>MSSIDPSQTLYIRNIKGRANVEEIRACLYGLFSTYGSILEIVTKKSEKMREQAFVVYNNIASATTAKRGLTGFNFLGYPLEIEYAKTKSDAVAKLDGTYKLRIFDTSSKRAAEDQLEGNNAKMTKHDDDEDDSDDDDDHA</sequence>
<reference evidence="8 9" key="1">
    <citation type="journal article" date="2016" name="Proc. Natl. Acad. Sci. U.S.A.">
        <title>Lipid metabolic changes in an early divergent fungus govern the establishment of a mutualistic symbiosis with endobacteria.</title>
        <authorList>
            <person name="Lastovetsky O.A."/>
            <person name="Gaspar M.L."/>
            <person name="Mondo S.J."/>
            <person name="LaButti K.M."/>
            <person name="Sandor L."/>
            <person name="Grigoriev I.V."/>
            <person name="Henry S.A."/>
            <person name="Pawlowska T.E."/>
        </authorList>
    </citation>
    <scope>NUCLEOTIDE SEQUENCE [LARGE SCALE GENOMIC DNA]</scope>
    <source>
        <strain evidence="8 9">ATCC 11559</strain>
    </source>
</reference>
<dbReference type="PANTHER" id="PTHR48039">
    <property type="entry name" value="RNA-BINDING MOTIF PROTEIN 14B"/>
    <property type="match status" value="1"/>
</dbReference>
<dbReference type="InterPro" id="IPR000504">
    <property type="entry name" value="RRM_dom"/>
</dbReference>
<evidence type="ECO:0000256" key="6">
    <source>
        <dbReference type="SAM" id="MobiDB-lite"/>
    </source>
</evidence>